<evidence type="ECO:0000313" key="7">
    <source>
        <dbReference type="EMBL" id="TCO34698.1"/>
    </source>
</evidence>
<dbReference type="GO" id="GO:0016618">
    <property type="term" value="F:hydroxypyruvate reductase [NAD(P)H] activity"/>
    <property type="evidence" value="ECO:0007669"/>
    <property type="project" value="TreeGrafter"/>
</dbReference>
<evidence type="ECO:0000256" key="4">
    <source>
        <dbReference type="RuleBase" id="RU003719"/>
    </source>
</evidence>
<reference evidence="7 8" key="1">
    <citation type="journal article" date="2015" name="Stand. Genomic Sci.">
        <title>Genomic Encyclopedia of Bacterial and Archaeal Type Strains, Phase III: the genomes of soil and plant-associated and newly described type strains.</title>
        <authorList>
            <person name="Whitman W.B."/>
            <person name="Woyke T."/>
            <person name="Klenk H.P."/>
            <person name="Zhou Y."/>
            <person name="Lilburn T.G."/>
            <person name="Beck B.J."/>
            <person name="De Vos P."/>
            <person name="Vandamme P."/>
            <person name="Eisen J.A."/>
            <person name="Garrity G."/>
            <person name="Hugenholtz P."/>
            <person name="Kyrpides N.C."/>
        </authorList>
    </citation>
    <scope>NUCLEOTIDE SEQUENCE [LARGE SCALE GENOMIC DNA]</scope>
    <source>
        <strain evidence="7 8">VKM Ac-2572</strain>
    </source>
</reference>
<dbReference type="InterPro" id="IPR050223">
    <property type="entry name" value="D-isomer_2-hydroxyacid_DH"/>
</dbReference>
<gene>
    <name evidence="7" type="ORF">EV652_102767</name>
</gene>
<keyword evidence="8" id="KW-1185">Reference proteome</keyword>
<dbReference type="Proteomes" id="UP000294508">
    <property type="component" value="Unassembled WGS sequence"/>
</dbReference>
<dbReference type="InterPro" id="IPR036291">
    <property type="entry name" value="NAD(P)-bd_dom_sf"/>
</dbReference>
<protein>
    <submittedName>
        <fullName evidence="7">Phosphoglycerate dehydrogenase-like enzyme</fullName>
    </submittedName>
</protein>
<comment type="similarity">
    <text evidence="1 4">Belongs to the D-isomer specific 2-hydroxyacid dehydrogenase family.</text>
</comment>
<dbReference type="GO" id="GO:0030267">
    <property type="term" value="F:glyoxylate reductase (NADPH) activity"/>
    <property type="evidence" value="ECO:0007669"/>
    <property type="project" value="TreeGrafter"/>
</dbReference>
<dbReference type="PANTHER" id="PTHR10996:SF178">
    <property type="entry name" value="2-HYDROXYACID DEHYDROGENASE YGL185C-RELATED"/>
    <property type="match status" value="1"/>
</dbReference>
<dbReference type="SUPFAM" id="SSF52283">
    <property type="entry name" value="Formate/glycerate dehydrogenase catalytic domain-like"/>
    <property type="match status" value="1"/>
</dbReference>
<evidence type="ECO:0000259" key="6">
    <source>
        <dbReference type="Pfam" id="PF02826"/>
    </source>
</evidence>
<sequence>MLIGVPPVTDRPVALFALAAEHWPLLFPSTVRQRLGELAAIDTDLVVDNFDDPRVAGRLDDLEVLITGWGCPPLDAEFLARAPKLRAVLHAAGSVKAHVGSAVWERGILVSSAAAANAIPVAEYALGTILLAGKGVFALREHYRSGRSFTLAYIHPDLGNYGRRVGIIGASRIGRQVIELLRPFDFEVCLYDPYAEDLGVPRVSLPELLATSDIVSVHAPSTPETHQMIDRAGLALLPDGAVLINTARGELVETDALIGELRSGRISAVLDVTDPEPLHPDSALFDLPNVFVTPHIAGSHGNELARLGASAVDELERLVTGRPLLHEVTMTDLDRVA</sequence>
<comment type="caution">
    <text evidence="7">The sequence shown here is derived from an EMBL/GenBank/DDBJ whole genome shotgun (WGS) entry which is preliminary data.</text>
</comment>
<dbReference type="SUPFAM" id="SSF51735">
    <property type="entry name" value="NAD(P)-binding Rossmann-fold domains"/>
    <property type="match status" value="1"/>
</dbReference>
<keyword evidence="3" id="KW-0520">NAD</keyword>
<evidence type="ECO:0000256" key="2">
    <source>
        <dbReference type="ARBA" id="ARBA00023002"/>
    </source>
</evidence>
<evidence type="ECO:0000259" key="5">
    <source>
        <dbReference type="Pfam" id="PF00389"/>
    </source>
</evidence>
<name>A0A4R2HVR7_9ACTN</name>
<dbReference type="Pfam" id="PF00389">
    <property type="entry name" value="2-Hacid_dh"/>
    <property type="match status" value="1"/>
</dbReference>
<dbReference type="Gene3D" id="3.40.50.720">
    <property type="entry name" value="NAD(P)-binding Rossmann-like Domain"/>
    <property type="match status" value="2"/>
</dbReference>
<dbReference type="GO" id="GO:0005829">
    <property type="term" value="C:cytosol"/>
    <property type="evidence" value="ECO:0007669"/>
    <property type="project" value="TreeGrafter"/>
</dbReference>
<dbReference type="PROSITE" id="PS00671">
    <property type="entry name" value="D_2_HYDROXYACID_DH_3"/>
    <property type="match status" value="1"/>
</dbReference>
<dbReference type="AlphaFoldDB" id="A0A4R2HVR7"/>
<dbReference type="PROSITE" id="PS00670">
    <property type="entry name" value="D_2_HYDROXYACID_DH_2"/>
    <property type="match status" value="1"/>
</dbReference>
<keyword evidence="2 4" id="KW-0560">Oxidoreductase</keyword>
<dbReference type="PANTHER" id="PTHR10996">
    <property type="entry name" value="2-HYDROXYACID DEHYDROGENASE-RELATED"/>
    <property type="match status" value="1"/>
</dbReference>
<evidence type="ECO:0000313" key="8">
    <source>
        <dbReference type="Proteomes" id="UP000294508"/>
    </source>
</evidence>
<organism evidence="7 8">
    <name type="scientific">Kribbella steppae</name>
    <dbReference type="NCBI Taxonomy" id="2512223"/>
    <lineage>
        <taxon>Bacteria</taxon>
        <taxon>Bacillati</taxon>
        <taxon>Actinomycetota</taxon>
        <taxon>Actinomycetes</taxon>
        <taxon>Propionibacteriales</taxon>
        <taxon>Kribbellaceae</taxon>
        <taxon>Kribbella</taxon>
    </lineage>
</organism>
<dbReference type="InterPro" id="IPR006140">
    <property type="entry name" value="D-isomer_DH_NAD-bd"/>
</dbReference>
<dbReference type="EMBL" id="SLWN01000002">
    <property type="protein sequence ID" value="TCO34698.1"/>
    <property type="molecule type" value="Genomic_DNA"/>
</dbReference>
<evidence type="ECO:0000256" key="3">
    <source>
        <dbReference type="ARBA" id="ARBA00023027"/>
    </source>
</evidence>
<feature type="domain" description="D-isomer specific 2-hydroxyacid dehydrogenase NAD-binding" evidence="6">
    <location>
        <begin position="132"/>
        <end position="297"/>
    </location>
</feature>
<accession>A0A4R2HVR7</accession>
<dbReference type="Pfam" id="PF02826">
    <property type="entry name" value="2-Hacid_dh_C"/>
    <property type="match status" value="1"/>
</dbReference>
<dbReference type="InterPro" id="IPR029753">
    <property type="entry name" value="D-isomer_DH_CS"/>
</dbReference>
<evidence type="ECO:0000256" key="1">
    <source>
        <dbReference type="ARBA" id="ARBA00005854"/>
    </source>
</evidence>
<proteinExistence type="inferred from homology"/>
<dbReference type="CDD" id="cd12167">
    <property type="entry name" value="2-Hacid_dh_8"/>
    <property type="match status" value="1"/>
</dbReference>
<dbReference type="GO" id="GO:0051287">
    <property type="term" value="F:NAD binding"/>
    <property type="evidence" value="ECO:0007669"/>
    <property type="project" value="InterPro"/>
</dbReference>
<dbReference type="InterPro" id="IPR006139">
    <property type="entry name" value="D-isomer_2_OHA_DH_cat_dom"/>
</dbReference>
<feature type="domain" description="D-isomer specific 2-hydroxyacid dehydrogenase catalytic" evidence="5">
    <location>
        <begin position="54"/>
        <end position="328"/>
    </location>
</feature>